<organism evidence="2 3">
    <name type="scientific">Ladona fulva</name>
    <name type="common">Scarce chaser dragonfly</name>
    <name type="synonym">Libellula fulva</name>
    <dbReference type="NCBI Taxonomy" id="123851"/>
    <lineage>
        <taxon>Eukaryota</taxon>
        <taxon>Metazoa</taxon>
        <taxon>Ecdysozoa</taxon>
        <taxon>Arthropoda</taxon>
        <taxon>Hexapoda</taxon>
        <taxon>Insecta</taxon>
        <taxon>Pterygota</taxon>
        <taxon>Palaeoptera</taxon>
        <taxon>Odonata</taxon>
        <taxon>Epiprocta</taxon>
        <taxon>Anisoptera</taxon>
        <taxon>Libelluloidea</taxon>
        <taxon>Libellulidae</taxon>
        <taxon>Ladona</taxon>
    </lineage>
</organism>
<dbReference type="OrthoDB" id="27832at2759"/>
<feature type="non-terminal residue" evidence="2">
    <location>
        <position position="1"/>
    </location>
</feature>
<dbReference type="GO" id="GO:0035145">
    <property type="term" value="C:exon-exon junction complex"/>
    <property type="evidence" value="ECO:0007669"/>
    <property type="project" value="TreeGrafter"/>
</dbReference>
<keyword evidence="3" id="KW-1185">Reference proteome</keyword>
<evidence type="ECO:0000259" key="1">
    <source>
        <dbReference type="Pfam" id="PF02854"/>
    </source>
</evidence>
<comment type="caution">
    <text evidence="2">The sequence shown here is derived from an EMBL/GenBank/DDBJ whole genome shotgun (WGS) entry which is preliminary data.</text>
</comment>
<dbReference type="InterPro" id="IPR016024">
    <property type="entry name" value="ARM-type_fold"/>
</dbReference>
<dbReference type="EMBL" id="KZ310736">
    <property type="protein sequence ID" value="KAG8240031.1"/>
    <property type="molecule type" value="Genomic_DNA"/>
</dbReference>
<dbReference type="PANTHER" id="PTHR12839:SF7">
    <property type="entry name" value="REGULATOR OF NONSENSE TRANSCRIPTS 2"/>
    <property type="match status" value="1"/>
</dbReference>
<dbReference type="Gene3D" id="1.25.40.180">
    <property type="match status" value="1"/>
</dbReference>
<evidence type="ECO:0000313" key="2">
    <source>
        <dbReference type="EMBL" id="KAG8240031.1"/>
    </source>
</evidence>
<dbReference type="GO" id="GO:0000184">
    <property type="term" value="P:nuclear-transcribed mRNA catabolic process, nonsense-mediated decay"/>
    <property type="evidence" value="ECO:0007669"/>
    <property type="project" value="InterPro"/>
</dbReference>
<gene>
    <name evidence="2" type="ORF">J437_LFUL019578</name>
</gene>
<dbReference type="Proteomes" id="UP000792457">
    <property type="component" value="Unassembled WGS sequence"/>
</dbReference>
<dbReference type="InterPro" id="IPR039762">
    <property type="entry name" value="Nmd2/UPF2"/>
</dbReference>
<accession>A0A8K0KR52</accession>
<proteinExistence type="predicted"/>
<dbReference type="InterPro" id="IPR003890">
    <property type="entry name" value="MIF4G-like_typ-3"/>
</dbReference>
<protein>
    <recommendedName>
        <fullName evidence="1">MIF4G domain-containing protein</fullName>
    </recommendedName>
</protein>
<reference evidence="2" key="2">
    <citation type="submission" date="2017-10" db="EMBL/GenBank/DDBJ databases">
        <title>Ladona fulva Genome sequencing and assembly.</title>
        <authorList>
            <person name="Murali S."/>
            <person name="Richards S."/>
            <person name="Bandaranaike D."/>
            <person name="Bellair M."/>
            <person name="Blankenburg K."/>
            <person name="Chao H."/>
            <person name="Dinh H."/>
            <person name="Doddapaneni H."/>
            <person name="Dugan-Rocha S."/>
            <person name="Elkadiri S."/>
            <person name="Gnanaolivu R."/>
            <person name="Hernandez B."/>
            <person name="Skinner E."/>
            <person name="Javaid M."/>
            <person name="Lee S."/>
            <person name="Li M."/>
            <person name="Ming W."/>
            <person name="Munidasa M."/>
            <person name="Muniz J."/>
            <person name="Nguyen L."/>
            <person name="Hughes D."/>
            <person name="Osuji N."/>
            <person name="Pu L.-L."/>
            <person name="Puazo M."/>
            <person name="Qu C."/>
            <person name="Quiroz J."/>
            <person name="Raj R."/>
            <person name="Weissenberger G."/>
            <person name="Xin Y."/>
            <person name="Zou X."/>
            <person name="Han Y."/>
            <person name="Worley K."/>
            <person name="Muzny D."/>
            <person name="Gibbs R."/>
        </authorList>
    </citation>
    <scope>NUCLEOTIDE SEQUENCE</scope>
    <source>
        <strain evidence="2">Sampled in the wild</strain>
    </source>
</reference>
<reference evidence="2" key="1">
    <citation type="submission" date="2013-04" db="EMBL/GenBank/DDBJ databases">
        <authorList>
            <person name="Qu J."/>
            <person name="Murali S.C."/>
            <person name="Bandaranaike D."/>
            <person name="Bellair M."/>
            <person name="Blankenburg K."/>
            <person name="Chao H."/>
            <person name="Dinh H."/>
            <person name="Doddapaneni H."/>
            <person name="Downs B."/>
            <person name="Dugan-Rocha S."/>
            <person name="Elkadiri S."/>
            <person name="Gnanaolivu R.D."/>
            <person name="Hernandez B."/>
            <person name="Javaid M."/>
            <person name="Jayaseelan J.C."/>
            <person name="Lee S."/>
            <person name="Li M."/>
            <person name="Ming W."/>
            <person name="Munidasa M."/>
            <person name="Muniz J."/>
            <person name="Nguyen L."/>
            <person name="Ongeri F."/>
            <person name="Osuji N."/>
            <person name="Pu L.-L."/>
            <person name="Puazo M."/>
            <person name="Qu C."/>
            <person name="Quiroz J."/>
            <person name="Raj R."/>
            <person name="Weissenberger G."/>
            <person name="Xin Y."/>
            <person name="Zou X."/>
            <person name="Han Y."/>
            <person name="Richards S."/>
            <person name="Worley K."/>
            <person name="Muzny D."/>
            <person name="Gibbs R."/>
        </authorList>
    </citation>
    <scope>NUCLEOTIDE SEQUENCE</scope>
    <source>
        <strain evidence="2">Sampled in the wild</strain>
    </source>
</reference>
<dbReference type="PANTHER" id="PTHR12839">
    <property type="entry name" value="NONSENSE-MEDIATED MRNA DECAY PROTEIN 2 UP-FRAMESHIFT SUPPRESSOR 2"/>
    <property type="match status" value="1"/>
</dbReference>
<evidence type="ECO:0000313" key="3">
    <source>
        <dbReference type="Proteomes" id="UP000792457"/>
    </source>
</evidence>
<feature type="domain" description="MIF4G" evidence="1">
    <location>
        <begin position="33"/>
        <end position="125"/>
    </location>
</feature>
<dbReference type="SUPFAM" id="SSF48371">
    <property type="entry name" value="ARM repeat"/>
    <property type="match status" value="1"/>
</dbReference>
<dbReference type="GO" id="GO:0003723">
    <property type="term" value="F:RNA binding"/>
    <property type="evidence" value="ECO:0007669"/>
    <property type="project" value="InterPro"/>
</dbReference>
<dbReference type="AlphaFoldDB" id="A0A8K0KR52"/>
<sequence>MVAILNPCMSDIASELNFMLLQDFKYHVKKKALYSLITFGVARDHSTPSPLDPPENLFRIRLVCVLLETCGTYFSHGSSKKKLDCFFVYFQNYFWFKYSHPYWNVSNPFPFGVMFMFKDVLTSLRPKIRLYDSYEDSQKEVGKLETDLRLKLSEIAPDLLNQEENQDEVLSTTEEIEEPLEEVTDASGGLNSVNERGQILNTITEMEEDNDEDEDEVADMNYFCTPQEEVSNSQQTPPV</sequence>
<dbReference type="Pfam" id="PF02854">
    <property type="entry name" value="MIF4G"/>
    <property type="match status" value="1"/>
</dbReference>
<dbReference type="GO" id="GO:0005737">
    <property type="term" value="C:cytoplasm"/>
    <property type="evidence" value="ECO:0007669"/>
    <property type="project" value="TreeGrafter"/>
</dbReference>
<name>A0A8K0KR52_LADFU</name>